<evidence type="ECO:0000313" key="4">
    <source>
        <dbReference type="EMBL" id="QDV41429.1"/>
    </source>
</evidence>
<proteinExistence type="predicted"/>
<dbReference type="Gene3D" id="3.40.50.1390">
    <property type="entry name" value="Resolvase, N-terminal catalytic domain"/>
    <property type="match status" value="1"/>
</dbReference>
<dbReference type="PROSITE" id="PS51737">
    <property type="entry name" value="RECOMBINASE_DNA_BIND"/>
    <property type="match status" value="1"/>
</dbReference>
<dbReference type="Gene3D" id="3.90.1750.20">
    <property type="entry name" value="Putative Large Serine Recombinase, Chain B, Domain 2"/>
    <property type="match status" value="1"/>
</dbReference>
<evidence type="ECO:0008006" key="6">
    <source>
        <dbReference type="Google" id="ProtNLM"/>
    </source>
</evidence>
<organism evidence="4 5">
    <name type="scientific">Stieleria neptunia</name>
    <dbReference type="NCBI Taxonomy" id="2527979"/>
    <lineage>
        <taxon>Bacteria</taxon>
        <taxon>Pseudomonadati</taxon>
        <taxon>Planctomycetota</taxon>
        <taxon>Planctomycetia</taxon>
        <taxon>Pirellulales</taxon>
        <taxon>Pirellulaceae</taxon>
        <taxon>Stieleria</taxon>
    </lineage>
</organism>
<dbReference type="InterPro" id="IPR006119">
    <property type="entry name" value="Resolv_N"/>
</dbReference>
<dbReference type="KEGG" id="snep:Enr13x_12680"/>
<sequence length="534" mass="59375">MKIKKQGGQKRAAIYLRMSSSPQKDSISQQREACLLYASDTGYQIVGEYADEAISGVSSEHKRNGFQKLVTDAEAGQFEYVVCWSQSRASRSKPRQFVAEMNPLADAGVKLVFTDRGVVDMDDLPGFLMSTIDAHSNNDYVMKMAREVVRGQNDKRAAKGLWVAGRPPFGLATVKGGKIIVGDPDDAETIRLMFKWYAEGFSDRSIVHKLADERGVTKTQRFVQKVLTNPLYAGDYRWNANSSGRFFALRDGRVTKDFETGKNAEADVVFIPNNHEAIVDRELFTRVQMMRAERSTKTTPFRNGGEHLLTGLCRCSKCGQKFTGHRYKGKNGNPDRLTLSCNGYRQGTCQANYVNQRDVVASVVASFDQLIDQDKADALREAYADSLRDDRPSVNVKALRASLATAQADYDNLRGKLAKLPDDLLADFTDDLRKKKAQIEKLQSRIDAASVPEVDQLSRFDEQLDMLGDVVGELKAAIAEIADTEPRLVRNLLATICESIKLDVTDRGKGKSPRFELIDGEITVKPGFNLIPAS</sequence>
<dbReference type="PROSITE" id="PS51736">
    <property type="entry name" value="RECOMBINASES_3"/>
    <property type="match status" value="1"/>
</dbReference>
<dbReference type="Pfam" id="PF00239">
    <property type="entry name" value="Resolvase"/>
    <property type="match status" value="1"/>
</dbReference>
<reference evidence="4 5" key="1">
    <citation type="submission" date="2019-03" db="EMBL/GenBank/DDBJ databases">
        <title>Deep-cultivation of Planctomycetes and their phenomic and genomic characterization uncovers novel biology.</title>
        <authorList>
            <person name="Wiegand S."/>
            <person name="Jogler M."/>
            <person name="Boedeker C."/>
            <person name="Pinto D."/>
            <person name="Vollmers J."/>
            <person name="Rivas-Marin E."/>
            <person name="Kohn T."/>
            <person name="Peeters S.H."/>
            <person name="Heuer A."/>
            <person name="Rast P."/>
            <person name="Oberbeckmann S."/>
            <person name="Bunk B."/>
            <person name="Jeske O."/>
            <person name="Meyerdierks A."/>
            <person name="Storesund J.E."/>
            <person name="Kallscheuer N."/>
            <person name="Luecker S."/>
            <person name="Lage O.M."/>
            <person name="Pohl T."/>
            <person name="Merkel B.J."/>
            <person name="Hornburger P."/>
            <person name="Mueller R.-W."/>
            <person name="Bruemmer F."/>
            <person name="Labrenz M."/>
            <person name="Spormann A.M."/>
            <person name="Op den Camp H."/>
            <person name="Overmann J."/>
            <person name="Amann R."/>
            <person name="Jetten M.S.M."/>
            <person name="Mascher T."/>
            <person name="Medema M.H."/>
            <person name="Devos D.P."/>
            <person name="Kaster A.-K."/>
            <person name="Ovreas L."/>
            <person name="Rohde M."/>
            <person name="Galperin M.Y."/>
            <person name="Jogler C."/>
        </authorList>
    </citation>
    <scope>NUCLEOTIDE SEQUENCE [LARGE SCALE GENOMIC DNA]</scope>
    <source>
        <strain evidence="4 5">Enr13</strain>
    </source>
</reference>
<dbReference type="InterPro" id="IPR025827">
    <property type="entry name" value="Zn_ribbon_recom_dom"/>
</dbReference>
<dbReference type="OrthoDB" id="239984at2"/>
<keyword evidence="5" id="KW-1185">Reference proteome</keyword>
<feature type="domain" description="Resolvase/invertase-type recombinase catalytic" evidence="2">
    <location>
        <begin position="11"/>
        <end position="162"/>
    </location>
</feature>
<feature type="coiled-coil region" evidence="1">
    <location>
        <begin position="396"/>
        <end position="445"/>
    </location>
</feature>
<accession>A0A518HKY3</accession>
<evidence type="ECO:0000256" key="1">
    <source>
        <dbReference type="SAM" id="Coils"/>
    </source>
</evidence>
<dbReference type="InterPro" id="IPR050639">
    <property type="entry name" value="SSR_resolvase"/>
</dbReference>
<keyword evidence="1" id="KW-0175">Coiled coil</keyword>
<evidence type="ECO:0000259" key="3">
    <source>
        <dbReference type="PROSITE" id="PS51737"/>
    </source>
</evidence>
<name>A0A518HKY3_9BACT</name>
<dbReference type="RefSeq" id="WP_145385158.1">
    <property type="nucleotide sequence ID" value="NZ_CP037423.1"/>
</dbReference>
<dbReference type="GO" id="GO:0000150">
    <property type="term" value="F:DNA strand exchange activity"/>
    <property type="evidence" value="ECO:0007669"/>
    <property type="project" value="InterPro"/>
</dbReference>
<dbReference type="InterPro" id="IPR011109">
    <property type="entry name" value="DNA_bind_recombinase_dom"/>
</dbReference>
<dbReference type="Proteomes" id="UP000319004">
    <property type="component" value="Chromosome"/>
</dbReference>
<dbReference type="SUPFAM" id="SSF53041">
    <property type="entry name" value="Resolvase-like"/>
    <property type="match status" value="1"/>
</dbReference>
<dbReference type="InterPro" id="IPR038109">
    <property type="entry name" value="DNA_bind_recomb_sf"/>
</dbReference>
<dbReference type="EMBL" id="CP037423">
    <property type="protein sequence ID" value="QDV41429.1"/>
    <property type="molecule type" value="Genomic_DNA"/>
</dbReference>
<dbReference type="Pfam" id="PF07508">
    <property type="entry name" value="Recombinase"/>
    <property type="match status" value="1"/>
</dbReference>
<dbReference type="InterPro" id="IPR036162">
    <property type="entry name" value="Resolvase-like_N_sf"/>
</dbReference>
<dbReference type="AlphaFoldDB" id="A0A518HKY3"/>
<dbReference type="CDD" id="cd00338">
    <property type="entry name" value="Ser_Recombinase"/>
    <property type="match status" value="1"/>
</dbReference>
<dbReference type="Pfam" id="PF13408">
    <property type="entry name" value="Zn_ribbon_recom"/>
    <property type="match status" value="1"/>
</dbReference>
<evidence type="ECO:0000259" key="2">
    <source>
        <dbReference type="PROSITE" id="PS51736"/>
    </source>
</evidence>
<dbReference type="GO" id="GO:0003677">
    <property type="term" value="F:DNA binding"/>
    <property type="evidence" value="ECO:0007669"/>
    <property type="project" value="InterPro"/>
</dbReference>
<dbReference type="SMART" id="SM00857">
    <property type="entry name" value="Resolvase"/>
    <property type="match status" value="1"/>
</dbReference>
<gene>
    <name evidence="4" type="ORF">Enr13x_12680</name>
</gene>
<dbReference type="PANTHER" id="PTHR30461:SF23">
    <property type="entry name" value="DNA RECOMBINASE-RELATED"/>
    <property type="match status" value="1"/>
</dbReference>
<feature type="domain" description="Recombinase" evidence="3">
    <location>
        <begin position="168"/>
        <end position="298"/>
    </location>
</feature>
<evidence type="ECO:0000313" key="5">
    <source>
        <dbReference type="Proteomes" id="UP000319004"/>
    </source>
</evidence>
<dbReference type="PANTHER" id="PTHR30461">
    <property type="entry name" value="DNA-INVERTASE FROM LAMBDOID PROPHAGE"/>
    <property type="match status" value="1"/>
</dbReference>
<protein>
    <recommendedName>
        <fullName evidence="6">Recombinase</fullName>
    </recommendedName>
</protein>